<evidence type="ECO:0000313" key="3">
    <source>
        <dbReference type="EMBL" id="SJM93997.1"/>
    </source>
</evidence>
<dbReference type="AlphaFoldDB" id="A0A1R4HCR2"/>
<evidence type="ECO:0000256" key="2">
    <source>
        <dbReference type="SAM" id="SignalP"/>
    </source>
</evidence>
<gene>
    <name evidence="3" type="ORF">CRENPOLYSF1_50058</name>
</gene>
<reference evidence="4" key="1">
    <citation type="submission" date="2017-02" db="EMBL/GenBank/DDBJ databases">
        <authorList>
            <person name="Daims H."/>
        </authorList>
    </citation>
    <scope>NUCLEOTIDE SEQUENCE [LARGE SCALE GENOMIC DNA]</scope>
</reference>
<feature type="signal peptide" evidence="2">
    <location>
        <begin position="1"/>
        <end position="24"/>
    </location>
</feature>
<protein>
    <submittedName>
        <fullName evidence="3">Phosphate-selective porin O and P</fullName>
    </submittedName>
</protein>
<organism evidence="3 4">
    <name type="scientific">Crenothrix polyspora</name>
    <dbReference type="NCBI Taxonomy" id="360316"/>
    <lineage>
        <taxon>Bacteria</taxon>
        <taxon>Pseudomonadati</taxon>
        <taxon>Pseudomonadota</taxon>
        <taxon>Gammaproteobacteria</taxon>
        <taxon>Methylococcales</taxon>
        <taxon>Crenotrichaceae</taxon>
        <taxon>Crenothrix</taxon>
    </lineage>
</organism>
<accession>A0A1R4HCR2</accession>
<dbReference type="SUPFAM" id="SSF56935">
    <property type="entry name" value="Porins"/>
    <property type="match status" value="1"/>
</dbReference>
<dbReference type="Pfam" id="PF07396">
    <property type="entry name" value="Porin_O_P"/>
    <property type="match status" value="1"/>
</dbReference>
<evidence type="ECO:0000256" key="1">
    <source>
        <dbReference type="SAM" id="Coils"/>
    </source>
</evidence>
<keyword evidence="2" id="KW-0732">Signal</keyword>
<dbReference type="EMBL" id="FUKI01000126">
    <property type="protein sequence ID" value="SJM93997.1"/>
    <property type="molecule type" value="Genomic_DNA"/>
</dbReference>
<dbReference type="OrthoDB" id="9807854at2"/>
<dbReference type="Gene3D" id="2.40.160.10">
    <property type="entry name" value="Porin"/>
    <property type="match status" value="1"/>
</dbReference>
<dbReference type="Proteomes" id="UP000195667">
    <property type="component" value="Unassembled WGS sequence"/>
</dbReference>
<feature type="chain" id="PRO_5013136884" evidence="2">
    <location>
        <begin position="25"/>
        <end position="514"/>
    </location>
</feature>
<sequence length="514" mass="56668">MKQPRLTLAIATALIAGASSTAFAIDLYVDTRTQQIYAEPGSHRELMGSFERKEDQAADTLSPSDTQAIKEDLEAKTLQLNAMKEHMDEAEKVKVKMDEKGLQVESADKKFKFKLGGRIQADSSFHSGDVMSKGGIPVEANDGTELRRGRIRFEGVFGTDWLARLEADFANDRTAVKDAFIQYTGLSKYANITVGQQKQNFSRELQESSNDMMFTERSLMNILVAPVADRAIGLNFTHNDEKWMGEIGVFGDSITPPTTSGSVDANGIAKPGRVAMDEGWGISSRFTYNPIIEKTKVIHLGVAGNYRKTDDNGEVAKSAPLKNSYKTTNMSDLSLIDSGISNVTDITMLGLEAGGIYGPWSTGFEYTKSWINCNENCNDIDKTDKIQDGVNLDAWYGEVAYTLTGESRGYKNGNFGYLKPAKPFSLKNGGWGAWELAARYSEADLNDGEFKGGGLSNVTVALNWYINNNFRLMANYTRMLDIRNSPLSTLDGAERISGDNTDLDTFMLRAAMFF</sequence>
<keyword evidence="1" id="KW-0175">Coiled coil</keyword>
<evidence type="ECO:0000313" key="4">
    <source>
        <dbReference type="Proteomes" id="UP000195667"/>
    </source>
</evidence>
<dbReference type="InterPro" id="IPR010870">
    <property type="entry name" value="Porin_O/P"/>
</dbReference>
<dbReference type="RefSeq" id="WP_087144097.1">
    <property type="nucleotide sequence ID" value="NZ_FUKI01000126.1"/>
</dbReference>
<proteinExistence type="predicted"/>
<keyword evidence="4" id="KW-1185">Reference proteome</keyword>
<name>A0A1R4HCR2_9GAMM</name>
<dbReference type="InterPro" id="IPR023614">
    <property type="entry name" value="Porin_dom_sf"/>
</dbReference>
<feature type="coiled-coil region" evidence="1">
    <location>
        <begin position="73"/>
        <end position="100"/>
    </location>
</feature>